<keyword evidence="13" id="KW-1185">Reference proteome</keyword>
<comment type="function">
    <text evidence="8 9">Component of the 90S pre-ribosome involved in the maturation of rRNAs. Required for early cleavages of the pre-RNAs in the 40S ribosomal subunit maturation pathway.</text>
</comment>
<dbReference type="GO" id="GO:0005730">
    <property type="term" value="C:nucleolus"/>
    <property type="evidence" value="ECO:0007669"/>
    <property type="project" value="UniProtKB-SubCell"/>
</dbReference>
<dbReference type="GO" id="GO:0030686">
    <property type="term" value="C:90S preribosome"/>
    <property type="evidence" value="ECO:0007669"/>
    <property type="project" value="TreeGrafter"/>
</dbReference>
<feature type="compositionally biased region" description="Acidic residues" evidence="11">
    <location>
        <begin position="76"/>
        <end position="88"/>
    </location>
</feature>
<comment type="subcellular location">
    <subcellularLocation>
        <location evidence="1 9">Nucleus</location>
        <location evidence="1 9">Nucleolus</location>
    </subcellularLocation>
</comment>
<feature type="compositionally biased region" description="Basic residues" evidence="11">
    <location>
        <begin position="94"/>
        <end position="106"/>
    </location>
</feature>
<evidence type="ECO:0000256" key="6">
    <source>
        <dbReference type="ARBA" id="ARBA00023242"/>
    </source>
</evidence>
<reference evidence="13" key="1">
    <citation type="submission" date="2019-03" db="EMBL/GenBank/DDBJ databases">
        <title>Snf2 controls pulcherriminic acid biosynthesis and connects pigmentation and antifungal activity of the yeast Metschnikowia pulcherrima.</title>
        <authorList>
            <person name="Gore-Lloyd D."/>
            <person name="Sumann I."/>
            <person name="Brachmann A.O."/>
            <person name="Schneeberger K."/>
            <person name="Ortiz-Merino R.A."/>
            <person name="Moreno-Beltran M."/>
            <person name="Schlaefli M."/>
            <person name="Kirner P."/>
            <person name="Santos Kron A."/>
            <person name="Wolfe K.H."/>
            <person name="Piel J."/>
            <person name="Ahrens C.H."/>
            <person name="Henk D."/>
            <person name="Freimoser F.M."/>
        </authorList>
    </citation>
    <scope>NUCLEOTIDE SEQUENCE [LARGE SCALE GENOMIC DNA]</scope>
    <source>
        <strain evidence="13">APC 1.2</strain>
    </source>
</reference>
<sequence>MNSRVKPDLAGSDLDSEDDYLGSVLTQKNQFEPGSDDDYSSLSFGALSSAQRKLMAEGTCKKSLKKSRSANLLDSSDSESSELENDGFLEEKKPKKKGKVQHRTNKHAPAESSSKRPVSKIREIPGLKTPKESTLYHDIRFDAAYGKADWNRIRKDYAFLDEYREKEIKDMQKTLKDKKALLTMSQREADNLKFEMQSLKSRLDTLKNRDLANNIVNSHKKEQMQKMRTGEQVNPYFLKKSEQRKMIQKAKFESMRLNQREKVMERKRKRRLGKEFKQLEFRNLQQ</sequence>
<keyword evidence="4 9" id="KW-0698">rRNA processing</keyword>
<dbReference type="Proteomes" id="UP000292447">
    <property type="component" value="Chromosome IV"/>
</dbReference>
<feature type="region of interest" description="Disordered" evidence="11">
    <location>
        <begin position="1"/>
        <end position="42"/>
    </location>
</feature>
<name>A0A4P6XTM7_9ASCO</name>
<evidence type="ECO:0000256" key="8">
    <source>
        <dbReference type="ARBA" id="ARBA00025053"/>
    </source>
</evidence>
<comment type="subunit">
    <text evidence="9">Associates with 90S and pre-40S pre-ribosomal particles.</text>
</comment>
<dbReference type="PANTHER" id="PTHR21738:SF0">
    <property type="entry name" value="RIBOSOMAL RNA PROCESSING PROTEIN 36 HOMOLOG"/>
    <property type="match status" value="1"/>
</dbReference>
<evidence type="ECO:0000256" key="11">
    <source>
        <dbReference type="SAM" id="MobiDB-lite"/>
    </source>
</evidence>
<protein>
    <recommendedName>
        <fullName evidence="9">rRNA biogenesis protein RRP36</fullName>
    </recommendedName>
</protein>
<dbReference type="PANTHER" id="PTHR21738">
    <property type="entry name" value="RIBOSOMAL RNA PROCESSING PROTEIN 36 HOMOLOG"/>
    <property type="match status" value="1"/>
</dbReference>
<keyword evidence="6 9" id="KW-0539">Nucleus</keyword>
<dbReference type="Pfam" id="PF06102">
    <property type="entry name" value="RRP36"/>
    <property type="match status" value="1"/>
</dbReference>
<evidence type="ECO:0000256" key="1">
    <source>
        <dbReference type="ARBA" id="ARBA00004604"/>
    </source>
</evidence>
<evidence type="ECO:0000256" key="3">
    <source>
        <dbReference type="ARBA" id="ARBA00022517"/>
    </source>
</evidence>
<evidence type="ECO:0000256" key="2">
    <source>
        <dbReference type="ARBA" id="ARBA00009418"/>
    </source>
</evidence>
<evidence type="ECO:0000256" key="4">
    <source>
        <dbReference type="ARBA" id="ARBA00022552"/>
    </source>
</evidence>
<comment type="similarity">
    <text evidence="2 9">Belongs to the RRP36 family.</text>
</comment>
<gene>
    <name evidence="12" type="primary">MPUL0D04410</name>
    <name evidence="12" type="ORF">METSCH_D04410</name>
</gene>
<dbReference type="STRING" id="2163413.A0A4P6XTM7"/>
<dbReference type="InterPro" id="IPR009292">
    <property type="entry name" value="RRP36"/>
</dbReference>
<evidence type="ECO:0000313" key="13">
    <source>
        <dbReference type="Proteomes" id="UP000292447"/>
    </source>
</evidence>
<keyword evidence="7 9" id="KW-0687">Ribonucleoprotein</keyword>
<evidence type="ECO:0000256" key="10">
    <source>
        <dbReference type="SAM" id="Coils"/>
    </source>
</evidence>
<dbReference type="AlphaFoldDB" id="A0A4P6XTM7"/>
<dbReference type="GO" id="GO:0000462">
    <property type="term" value="P:maturation of SSU-rRNA from tricistronic rRNA transcript (SSU-rRNA, 5.8S rRNA, LSU-rRNA)"/>
    <property type="evidence" value="ECO:0007669"/>
    <property type="project" value="TreeGrafter"/>
</dbReference>
<proteinExistence type="inferred from homology"/>
<evidence type="ECO:0000256" key="7">
    <source>
        <dbReference type="ARBA" id="ARBA00023274"/>
    </source>
</evidence>
<organism evidence="12 13">
    <name type="scientific">Metschnikowia aff. pulcherrima</name>
    <dbReference type="NCBI Taxonomy" id="2163413"/>
    <lineage>
        <taxon>Eukaryota</taxon>
        <taxon>Fungi</taxon>
        <taxon>Dikarya</taxon>
        <taxon>Ascomycota</taxon>
        <taxon>Saccharomycotina</taxon>
        <taxon>Pichiomycetes</taxon>
        <taxon>Metschnikowiaceae</taxon>
        <taxon>Metschnikowia</taxon>
    </lineage>
</organism>
<evidence type="ECO:0000256" key="9">
    <source>
        <dbReference type="RuleBase" id="RU368027"/>
    </source>
</evidence>
<feature type="coiled-coil region" evidence="10">
    <location>
        <begin position="182"/>
        <end position="209"/>
    </location>
</feature>
<feature type="region of interest" description="Disordered" evidence="11">
    <location>
        <begin position="57"/>
        <end position="123"/>
    </location>
</feature>
<keyword evidence="5 10" id="KW-0175">Coiled coil</keyword>
<keyword evidence="3 9" id="KW-0690">Ribosome biogenesis</keyword>
<evidence type="ECO:0000313" key="12">
    <source>
        <dbReference type="EMBL" id="QBM89371.1"/>
    </source>
</evidence>
<dbReference type="EMBL" id="CP034459">
    <property type="protein sequence ID" value="QBM89371.1"/>
    <property type="molecule type" value="Genomic_DNA"/>
</dbReference>
<accession>A0A4P6XTM7</accession>
<evidence type="ECO:0000256" key="5">
    <source>
        <dbReference type="ARBA" id="ARBA00023054"/>
    </source>
</evidence>